<name>A0A9P4M2B5_9PEZI</name>
<accession>A0A9P4M2B5</accession>
<keyword evidence="10" id="KW-0496">Mitochondrion</keyword>
<feature type="compositionally biased region" description="Basic and acidic residues" evidence="12">
    <location>
        <begin position="222"/>
        <end position="242"/>
    </location>
</feature>
<evidence type="ECO:0000256" key="11">
    <source>
        <dbReference type="ARBA" id="ARBA00023136"/>
    </source>
</evidence>
<proteinExistence type="inferred from homology"/>
<evidence type="ECO:0000256" key="4">
    <source>
        <dbReference type="ARBA" id="ARBA00022448"/>
    </source>
</evidence>
<dbReference type="GO" id="GO:0015031">
    <property type="term" value="P:protein transport"/>
    <property type="evidence" value="ECO:0007669"/>
    <property type="project" value="UniProtKB-KW"/>
</dbReference>
<keyword evidence="4" id="KW-0813">Transport</keyword>
<keyword evidence="11 13" id="KW-0472">Membrane</keyword>
<evidence type="ECO:0000256" key="10">
    <source>
        <dbReference type="ARBA" id="ARBA00023128"/>
    </source>
</evidence>
<protein>
    <recommendedName>
        <fullName evidence="3">Mitochondrial import inner membrane translocase subunit TIM54</fullName>
    </recommendedName>
</protein>
<dbReference type="Pfam" id="PF11711">
    <property type="entry name" value="Tim54"/>
    <property type="match status" value="1"/>
</dbReference>
<evidence type="ECO:0000256" key="7">
    <source>
        <dbReference type="ARBA" id="ARBA00022927"/>
    </source>
</evidence>
<dbReference type="InterPro" id="IPR021056">
    <property type="entry name" value="Mt_import_IM_translocase_Tim54"/>
</dbReference>
<evidence type="ECO:0000256" key="13">
    <source>
        <dbReference type="SAM" id="Phobius"/>
    </source>
</evidence>
<feature type="region of interest" description="Disordered" evidence="12">
    <location>
        <begin position="178"/>
        <end position="250"/>
    </location>
</feature>
<dbReference type="EMBL" id="ML978134">
    <property type="protein sequence ID" value="KAF2094483.1"/>
    <property type="molecule type" value="Genomic_DNA"/>
</dbReference>
<sequence length="435" mass="49036">ISGLPRLRLPSRNWMIFLSIVGAWTAAVTYDRLEKKRMRQKWCRLVEGLAKEPLPSNMMDRRVTIVLGGPPADGVMTAREHFHEYVKPVLVSAGLDWDVVEGRREGDIRAGLAERVRKRRKMAGEAGTQGEEELQEDTEVLLDDLRNRMGTREWDGIAGDVVIGRHAWKEYVRGLHEGWLGPVDDPKPAKVEEVPASGDEASPTSDTSSSETPDSDTTSAEPNKEEEKPEEKSKEQPKRKQPDPFISPVEYPSAVLSPSCPPILGPSTPVSFPHLLGFFNFPIRIYRFLNKRHLADDIGRQVAAAALGVYRPYETTTSEFTSDPASEFYPPPTSTLPLDISSEDGDGTGNPSTQRRLGIDGEQKAILEHEEAEWHKSARKRDEDEPGKERVWIDDMVLDPRIAARMQRFVLSVEDEQRAKQIAEALSRERWQKVW</sequence>
<keyword evidence="9" id="KW-0811">Translocation</keyword>
<feature type="compositionally biased region" description="Low complexity" evidence="12">
    <location>
        <begin position="199"/>
        <end position="221"/>
    </location>
</feature>
<evidence type="ECO:0000256" key="2">
    <source>
        <dbReference type="ARBA" id="ARBA00006355"/>
    </source>
</evidence>
<gene>
    <name evidence="14" type="ORF">NA57DRAFT_18835</name>
</gene>
<evidence type="ECO:0000256" key="1">
    <source>
        <dbReference type="ARBA" id="ARBA00004434"/>
    </source>
</evidence>
<keyword evidence="15" id="KW-1185">Reference proteome</keyword>
<dbReference type="GO" id="GO:0005743">
    <property type="term" value="C:mitochondrial inner membrane"/>
    <property type="evidence" value="ECO:0007669"/>
    <property type="project" value="UniProtKB-SubCell"/>
</dbReference>
<evidence type="ECO:0000256" key="9">
    <source>
        <dbReference type="ARBA" id="ARBA00023010"/>
    </source>
</evidence>
<evidence type="ECO:0000256" key="3">
    <source>
        <dbReference type="ARBA" id="ARBA00020796"/>
    </source>
</evidence>
<evidence type="ECO:0000256" key="12">
    <source>
        <dbReference type="SAM" id="MobiDB-lite"/>
    </source>
</evidence>
<evidence type="ECO:0000313" key="14">
    <source>
        <dbReference type="EMBL" id="KAF2094483.1"/>
    </source>
</evidence>
<feature type="transmembrane region" description="Helical" evidence="13">
    <location>
        <begin position="14"/>
        <end position="33"/>
    </location>
</feature>
<evidence type="ECO:0000256" key="5">
    <source>
        <dbReference type="ARBA" id="ARBA00022692"/>
    </source>
</evidence>
<comment type="subcellular location">
    <subcellularLocation>
        <location evidence="1">Mitochondrion inner membrane</location>
        <topology evidence="1">Single-pass membrane protein</topology>
    </subcellularLocation>
</comment>
<dbReference type="AlphaFoldDB" id="A0A9P4M2B5"/>
<reference evidence="14" key="1">
    <citation type="journal article" date="2020" name="Stud. Mycol.">
        <title>101 Dothideomycetes genomes: a test case for predicting lifestyles and emergence of pathogens.</title>
        <authorList>
            <person name="Haridas S."/>
            <person name="Albert R."/>
            <person name="Binder M."/>
            <person name="Bloem J."/>
            <person name="Labutti K."/>
            <person name="Salamov A."/>
            <person name="Andreopoulos B."/>
            <person name="Baker S."/>
            <person name="Barry K."/>
            <person name="Bills G."/>
            <person name="Bluhm B."/>
            <person name="Cannon C."/>
            <person name="Castanera R."/>
            <person name="Culley D."/>
            <person name="Daum C."/>
            <person name="Ezra D."/>
            <person name="Gonzalez J."/>
            <person name="Henrissat B."/>
            <person name="Kuo A."/>
            <person name="Liang C."/>
            <person name="Lipzen A."/>
            <person name="Lutzoni F."/>
            <person name="Magnuson J."/>
            <person name="Mondo S."/>
            <person name="Nolan M."/>
            <person name="Ohm R."/>
            <person name="Pangilinan J."/>
            <person name="Park H.-J."/>
            <person name="Ramirez L."/>
            <person name="Alfaro M."/>
            <person name="Sun H."/>
            <person name="Tritt A."/>
            <person name="Yoshinaga Y."/>
            <person name="Zwiers L.-H."/>
            <person name="Turgeon B."/>
            <person name="Goodwin S."/>
            <person name="Spatafora J."/>
            <person name="Crous P."/>
            <person name="Grigoriev I."/>
        </authorList>
    </citation>
    <scope>NUCLEOTIDE SEQUENCE</scope>
    <source>
        <strain evidence="14">CBS 133067</strain>
    </source>
</reference>
<feature type="non-terminal residue" evidence="14">
    <location>
        <position position="1"/>
    </location>
</feature>
<comment type="similarity">
    <text evidence="2">Belongs to the TIM54 family.</text>
</comment>
<evidence type="ECO:0000256" key="6">
    <source>
        <dbReference type="ARBA" id="ARBA00022792"/>
    </source>
</evidence>
<keyword evidence="8 13" id="KW-1133">Transmembrane helix</keyword>
<dbReference type="OrthoDB" id="5598305at2759"/>
<keyword evidence="7" id="KW-0653">Protein transport</keyword>
<comment type="caution">
    <text evidence="14">The sequence shown here is derived from an EMBL/GenBank/DDBJ whole genome shotgun (WGS) entry which is preliminary data.</text>
</comment>
<keyword evidence="5 13" id="KW-0812">Transmembrane</keyword>
<keyword evidence="6" id="KW-0999">Mitochondrion inner membrane</keyword>
<dbReference type="Proteomes" id="UP000799772">
    <property type="component" value="Unassembled WGS sequence"/>
</dbReference>
<feature type="region of interest" description="Disordered" evidence="12">
    <location>
        <begin position="317"/>
        <end position="356"/>
    </location>
</feature>
<feature type="non-terminal residue" evidence="14">
    <location>
        <position position="435"/>
    </location>
</feature>
<evidence type="ECO:0000256" key="8">
    <source>
        <dbReference type="ARBA" id="ARBA00022989"/>
    </source>
</evidence>
<organism evidence="14 15">
    <name type="scientific">Rhizodiscina lignyota</name>
    <dbReference type="NCBI Taxonomy" id="1504668"/>
    <lineage>
        <taxon>Eukaryota</taxon>
        <taxon>Fungi</taxon>
        <taxon>Dikarya</taxon>
        <taxon>Ascomycota</taxon>
        <taxon>Pezizomycotina</taxon>
        <taxon>Dothideomycetes</taxon>
        <taxon>Pleosporomycetidae</taxon>
        <taxon>Aulographales</taxon>
        <taxon>Rhizodiscinaceae</taxon>
        <taxon>Rhizodiscina</taxon>
    </lineage>
</organism>
<feature type="compositionally biased region" description="Basic and acidic residues" evidence="12">
    <location>
        <begin position="184"/>
        <end position="193"/>
    </location>
</feature>
<evidence type="ECO:0000313" key="15">
    <source>
        <dbReference type="Proteomes" id="UP000799772"/>
    </source>
</evidence>